<dbReference type="OrthoDB" id="6750578at2759"/>
<feature type="transmembrane region" description="Helical" evidence="2">
    <location>
        <begin position="6"/>
        <end position="24"/>
    </location>
</feature>
<keyword evidence="2" id="KW-1133">Transmembrane helix</keyword>
<feature type="transmembrane region" description="Helical" evidence="2">
    <location>
        <begin position="302"/>
        <end position="323"/>
    </location>
</feature>
<keyword evidence="2" id="KW-0472">Membrane</keyword>
<keyword evidence="4" id="KW-1185">Reference proteome</keyword>
<feature type="transmembrane region" description="Helical" evidence="2">
    <location>
        <begin position="466"/>
        <end position="487"/>
    </location>
</feature>
<organism evidence="3 4">
    <name type="scientific">Brassicogethes aeneus</name>
    <name type="common">Rape pollen beetle</name>
    <name type="synonym">Meligethes aeneus</name>
    <dbReference type="NCBI Taxonomy" id="1431903"/>
    <lineage>
        <taxon>Eukaryota</taxon>
        <taxon>Metazoa</taxon>
        <taxon>Ecdysozoa</taxon>
        <taxon>Arthropoda</taxon>
        <taxon>Hexapoda</taxon>
        <taxon>Insecta</taxon>
        <taxon>Pterygota</taxon>
        <taxon>Neoptera</taxon>
        <taxon>Endopterygota</taxon>
        <taxon>Coleoptera</taxon>
        <taxon>Polyphaga</taxon>
        <taxon>Cucujiformia</taxon>
        <taxon>Nitidulidae</taxon>
        <taxon>Meligethinae</taxon>
        <taxon>Brassicogethes</taxon>
    </lineage>
</organism>
<accession>A0A9P0B954</accession>
<dbReference type="AlphaFoldDB" id="A0A9P0B954"/>
<evidence type="ECO:0000256" key="1">
    <source>
        <dbReference type="SAM" id="MobiDB-lite"/>
    </source>
</evidence>
<keyword evidence="2" id="KW-0812">Transmembrane</keyword>
<dbReference type="Proteomes" id="UP001154078">
    <property type="component" value="Chromosome 5"/>
</dbReference>
<evidence type="ECO:0000256" key="2">
    <source>
        <dbReference type="SAM" id="Phobius"/>
    </source>
</evidence>
<feature type="transmembrane region" description="Helical" evidence="2">
    <location>
        <begin position="36"/>
        <end position="57"/>
    </location>
</feature>
<feature type="compositionally biased region" description="Low complexity" evidence="1">
    <location>
        <begin position="231"/>
        <end position="240"/>
    </location>
</feature>
<feature type="region of interest" description="Disordered" evidence="1">
    <location>
        <begin position="229"/>
        <end position="249"/>
    </location>
</feature>
<protein>
    <submittedName>
        <fullName evidence="3">Uncharacterized protein</fullName>
    </submittedName>
</protein>
<sequence length="536" mass="61688">MFQTYALIGFFLTLVGFTSLTYFVKFIKTTKKKDKFTIWCIFESVVVIFIGIFYIYAAIILAKNNDNVEVAPDLNFTSNGLEDLAANVPSNEENITEDIYSEVTEINQNEEITPELVTEEYTTISINTKDYFLEKYQNMFRDIIRNKLKNSTSHNHTIFYNNKQYRSLQFAKNPKQLHWDFRKLEETVKLDRCYEEFFIQNALLVYSFLHCLLTLCTVTRNCKKCEETEKTQQNQETLENSTLDSNNETTSPVGPFFGEKIEDQKAVLPNLALFQVKSANQSTSGSQKGLIPTNEKSEKCKLSAQILITTLIPILAVIVLYFIMKSEQEHNIIINNTTSSFEFSNITSDPNIMDIIHNPMNITTNEKRDQVNLVIRSVYDIVNKISENNNERSSLSPKMFNIINFLNTNSRETSSNNSTKENCFKGQIPSKIYYFLVFIVIYVVVIFYAKLSQVYVNSINSEKAKNLTLCIVSFAGLWLPSILELFYRVYLMQNSPNLFTDLFLALGNTNKLVTLTTNYVEAKKLSKNLNFVTPIV</sequence>
<name>A0A9P0B954_BRAAE</name>
<reference evidence="3" key="1">
    <citation type="submission" date="2021-12" db="EMBL/GenBank/DDBJ databases">
        <authorList>
            <person name="King R."/>
        </authorList>
    </citation>
    <scope>NUCLEOTIDE SEQUENCE</scope>
</reference>
<dbReference type="EMBL" id="OV121136">
    <property type="protein sequence ID" value="CAH0558219.1"/>
    <property type="molecule type" value="Genomic_DNA"/>
</dbReference>
<evidence type="ECO:0000313" key="3">
    <source>
        <dbReference type="EMBL" id="CAH0558219.1"/>
    </source>
</evidence>
<proteinExistence type="predicted"/>
<evidence type="ECO:0000313" key="4">
    <source>
        <dbReference type="Proteomes" id="UP001154078"/>
    </source>
</evidence>
<gene>
    <name evidence="3" type="ORF">MELIAE_LOCUS8739</name>
</gene>
<feature type="transmembrane region" description="Helical" evidence="2">
    <location>
        <begin position="432"/>
        <end position="451"/>
    </location>
</feature>